<sequence>MHSKRMLSCGWTQTIRAQFSHVFSHSIRAQFSHKTESTFCCVEVIKWRHLVLKSPLPYFSSCMSLLLF</sequence>
<dbReference type="SMR" id="K7LEB0"/>
<organism evidence="2">
    <name type="scientific">Glycine max</name>
    <name type="common">Soybean</name>
    <name type="synonym">Glycine hispida</name>
    <dbReference type="NCBI Taxonomy" id="3847"/>
    <lineage>
        <taxon>Eukaryota</taxon>
        <taxon>Viridiplantae</taxon>
        <taxon>Streptophyta</taxon>
        <taxon>Embryophyta</taxon>
        <taxon>Tracheophyta</taxon>
        <taxon>Spermatophyta</taxon>
        <taxon>Magnoliopsida</taxon>
        <taxon>eudicotyledons</taxon>
        <taxon>Gunneridae</taxon>
        <taxon>Pentapetalae</taxon>
        <taxon>rosids</taxon>
        <taxon>fabids</taxon>
        <taxon>Fabales</taxon>
        <taxon>Fabaceae</taxon>
        <taxon>Papilionoideae</taxon>
        <taxon>50 kb inversion clade</taxon>
        <taxon>NPAAA clade</taxon>
        <taxon>indigoferoid/millettioid clade</taxon>
        <taxon>Phaseoleae</taxon>
        <taxon>Glycine</taxon>
        <taxon>Glycine subgen. Soja</taxon>
    </lineage>
</organism>
<dbReference type="AlphaFoldDB" id="K7LEB0"/>
<reference evidence="1 2" key="1">
    <citation type="journal article" date="2010" name="Nature">
        <title>Genome sequence of the palaeopolyploid soybean.</title>
        <authorList>
            <person name="Schmutz J."/>
            <person name="Cannon S.B."/>
            <person name="Schlueter J."/>
            <person name="Ma J."/>
            <person name="Mitros T."/>
            <person name="Nelson W."/>
            <person name="Hyten D.L."/>
            <person name="Song Q."/>
            <person name="Thelen J.J."/>
            <person name="Cheng J."/>
            <person name="Xu D."/>
            <person name="Hellsten U."/>
            <person name="May G.D."/>
            <person name="Yu Y."/>
            <person name="Sakurai T."/>
            <person name="Umezawa T."/>
            <person name="Bhattacharyya M.K."/>
            <person name="Sandhu D."/>
            <person name="Valliyodan B."/>
            <person name="Lindquist E."/>
            <person name="Peto M."/>
            <person name="Grant D."/>
            <person name="Shu S."/>
            <person name="Goodstein D."/>
            <person name="Barry K."/>
            <person name="Futrell-Griggs M."/>
            <person name="Abernathy B."/>
            <person name="Du J."/>
            <person name="Tian Z."/>
            <person name="Zhu L."/>
            <person name="Gill N."/>
            <person name="Joshi T."/>
            <person name="Libault M."/>
            <person name="Sethuraman A."/>
            <person name="Zhang X.-C."/>
            <person name="Shinozaki K."/>
            <person name="Nguyen H.T."/>
            <person name="Wing R.A."/>
            <person name="Cregan P."/>
            <person name="Specht J."/>
            <person name="Grimwood J."/>
            <person name="Rokhsar D."/>
            <person name="Stacey G."/>
            <person name="Shoemaker R.C."/>
            <person name="Jackson S.A."/>
        </authorList>
    </citation>
    <scope>NUCLEOTIDE SEQUENCE [LARGE SCALE GENOMIC DNA]</scope>
    <source>
        <strain evidence="2">cv. Williams 82</strain>
        <tissue evidence="1">Callus</tissue>
    </source>
</reference>
<dbReference type="Gramene" id="KRH38900">
    <property type="protein sequence ID" value="KRH38900"/>
    <property type="gene ID" value="GLYMA_09G165500"/>
</dbReference>
<dbReference type="HOGENOM" id="CLU_2799080_0_0_1"/>
<proteinExistence type="predicted"/>
<name>K7LEB0_SOYBN</name>
<reference evidence="2" key="2">
    <citation type="submission" date="2018-02" db="UniProtKB">
        <authorList>
            <consortium name="EnsemblPlants"/>
        </authorList>
    </citation>
    <scope>IDENTIFICATION</scope>
    <source>
        <strain evidence="2">Williams 82</strain>
    </source>
</reference>
<reference evidence="1" key="3">
    <citation type="submission" date="2018-07" db="EMBL/GenBank/DDBJ databases">
        <title>WGS assembly of Glycine max.</title>
        <authorList>
            <person name="Schmutz J."/>
            <person name="Cannon S."/>
            <person name="Schlueter J."/>
            <person name="Ma J."/>
            <person name="Mitros T."/>
            <person name="Nelson W."/>
            <person name="Hyten D."/>
            <person name="Song Q."/>
            <person name="Thelen J."/>
            <person name="Cheng J."/>
            <person name="Xu D."/>
            <person name="Hellsten U."/>
            <person name="May G."/>
            <person name="Yu Y."/>
            <person name="Sakurai T."/>
            <person name="Umezawa T."/>
            <person name="Bhattacharyya M."/>
            <person name="Sandhu D."/>
            <person name="Valliyodan B."/>
            <person name="Lindquist E."/>
            <person name="Peto M."/>
            <person name="Grant D."/>
            <person name="Shu S."/>
            <person name="Goodstein D."/>
            <person name="Barry K."/>
            <person name="Futrell-Griggs M."/>
            <person name="Abernathy B."/>
            <person name="Du J."/>
            <person name="Tian Z."/>
            <person name="Zhu L."/>
            <person name="Gill N."/>
            <person name="Joshi T."/>
            <person name="Libault M."/>
            <person name="Sethuraman A."/>
            <person name="Zhang X."/>
            <person name="Shinozaki K."/>
            <person name="Nguyen H."/>
            <person name="Wing R."/>
            <person name="Cregan P."/>
            <person name="Specht J."/>
            <person name="Grimwood J."/>
            <person name="Rokhsar D."/>
            <person name="Stacey G."/>
            <person name="Shoemaker R."/>
            <person name="Jackson S."/>
        </authorList>
    </citation>
    <scope>NUCLEOTIDE SEQUENCE</scope>
    <source>
        <tissue evidence="1">Callus</tissue>
    </source>
</reference>
<dbReference type="EMBL" id="CM000842">
    <property type="protein sequence ID" value="KRH38900.1"/>
    <property type="molecule type" value="Genomic_DNA"/>
</dbReference>
<protein>
    <submittedName>
        <fullName evidence="1 2">Uncharacterized protein</fullName>
    </submittedName>
</protein>
<evidence type="ECO:0000313" key="1">
    <source>
        <dbReference type="EMBL" id="KRH38900.1"/>
    </source>
</evidence>
<dbReference type="Proteomes" id="UP000008827">
    <property type="component" value="Chromosome 9"/>
</dbReference>
<keyword evidence="3" id="KW-1185">Reference proteome</keyword>
<accession>K7LEB0</accession>
<dbReference type="InParanoid" id="K7LEB0"/>
<evidence type="ECO:0000313" key="3">
    <source>
        <dbReference type="Proteomes" id="UP000008827"/>
    </source>
</evidence>
<evidence type="ECO:0000313" key="2">
    <source>
        <dbReference type="EnsemblPlants" id="KRH38900"/>
    </source>
</evidence>
<gene>
    <name evidence="1" type="ORF">GLYMA_09G165500</name>
</gene>
<dbReference type="PaxDb" id="3847-GLYMA09G29531.1"/>
<dbReference type="EnsemblPlants" id="KRH38900">
    <property type="protein sequence ID" value="KRH38900"/>
    <property type="gene ID" value="GLYMA_09G165500"/>
</dbReference>